<proteinExistence type="predicted"/>
<name>A0A919QLK7_9ACTN</name>
<evidence type="ECO:0000313" key="2">
    <source>
        <dbReference type="Proteomes" id="UP000640052"/>
    </source>
</evidence>
<dbReference type="Proteomes" id="UP000640052">
    <property type="component" value="Unassembled WGS sequence"/>
</dbReference>
<dbReference type="RefSeq" id="WP_204045139.1">
    <property type="nucleotide sequence ID" value="NZ_BOOA01000084.1"/>
</dbReference>
<gene>
    <name evidence="1" type="ORF">Aph01nite_68350</name>
</gene>
<organism evidence="1 2">
    <name type="scientific">Acrocarpospora phusangensis</name>
    <dbReference type="NCBI Taxonomy" id="1070424"/>
    <lineage>
        <taxon>Bacteria</taxon>
        <taxon>Bacillati</taxon>
        <taxon>Actinomycetota</taxon>
        <taxon>Actinomycetes</taxon>
        <taxon>Streptosporangiales</taxon>
        <taxon>Streptosporangiaceae</taxon>
        <taxon>Acrocarpospora</taxon>
    </lineage>
</organism>
<keyword evidence="2" id="KW-1185">Reference proteome</keyword>
<protein>
    <submittedName>
        <fullName evidence="1">Uncharacterized protein</fullName>
    </submittedName>
</protein>
<comment type="caution">
    <text evidence="1">The sequence shown here is derived from an EMBL/GenBank/DDBJ whole genome shotgun (WGS) entry which is preliminary data.</text>
</comment>
<dbReference type="EMBL" id="BOOA01000084">
    <property type="protein sequence ID" value="GIH28525.1"/>
    <property type="molecule type" value="Genomic_DNA"/>
</dbReference>
<evidence type="ECO:0000313" key="1">
    <source>
        <dbReference type="EMBL" id="GIH28525.1"/>
    </source>
</evidence>
<dbReference type="AlphaFoldDB" id="A0A919QLK7"/>
<reference evidence="1" key="1">
    <citation type="submission" date="2021-01" db="EMBL/GenBank/DDBJ databases">
        <title>Whole genome shotgun sequence of Acrocarpospora phusangensis NBRC 108782.</title>
        <authorList>
            <person name="Komaki H."/>
            <person name="Tamura T."/>
        </authorList>
    </citation>
    <scope>NUCLEOTIDE SEQUENCE</scope>
    <source>
        <strain evidence="1">NBRC 108782</strain>
    </source>
</reference>
<accession>A0A919QLK7</accession>
<sequence>MAQIRIEIGDPTVSPVRFDEDARLLRDDLDRLGVQPASPAVSPPASAKSGTATLTAVIVAVVASPVLTETVKLIQSWVSSSAGRTARLEHPQRGTIELSGMSRAEQRRLVDAWLADEPGAES</sequence>